<evidence type="ECO:0000259" key="4">
    <source>
        <dbReference type="Pfam" id="PF24883"/>
    </source>
</evidence>
<evidence type="ECO:0000259" key="3">
    <source>
        <dbReference type="Pfam" id="PF22939"/>
    </source>
</evidence>
<evidence type="ECO:0000313" key="5">
    <source>
        <dbReference type="EMBL" id="TQV92643.1"/>
    </source>
</evidence>
<reference evidence="5 6" key="1">
    <citation type="journal article" date="2019" name="Appl. Microbiol. Biotechnol.">
        <title>Genome sequence of Isaria javanica and comparative genome analysis insights into family S53 peptidase evolution in fungal entomopathogens.</title>
        <authorList>
            <person name="Lin R."/>
            <person name="Zhang X."/>
            <person name="Xin B."/>
            <person name="Zou M."/>
            <person name="Gao Y."/>
            <person name="Qin F."/>
            <person name="Hu Q."/>
            <person name="Xie B."/>
            <person name="Cheng X."/>
        </authorList>
    </citation>
    <scope>NUCLEOTIDE SEQUENCE [LARGE SCALE GENOMIC DNA]</scope>
    <source>
        <strain evidence="5 6">IJ1G</strain>
    </source>
</reference>
<organism evidence="5 6">
    <name type="scientific">Cordyceps javanica</name>
    <dbReference type="NCBI Taxonomy" id="43265"/>
    <lineage>
        <taxon>Eukaryota</taxon>
        <taxon>Fungi</taxon>
        <taxon>Dikarya</taxon>
        <taxon>Ascomycota</taxon>
        <taxon>Pezizomycotina</taxon>
        <taxon>Sordariomycetes</taxon>
        <taxon>Hypocreomycetidae</taxon>
        <taxon>Hypocreales</taxon>
        <taxon>Cordycipitaceae</taxon>
        <taxon>Cordyceps</taxon>
    </lineage>
</organism>
<keyword evidence="6" id="KW-1185">Reference proteome</keyword>
<dbReference type="PROSITE" id="PS50082">
    <property type="entry name" value="WD_REPEATS_2"/>
    <property type="match status" value="1"/>
</dbReference>
<dbReference type="InterPro" id="IPR001680">
    <property type="entry name" value="WD40_rpt"/>
</dbReference>
<evidence type="ECO:0000313" key="6">
    <source>
        <dbReference type="Proteomes" id="UP000315783"/>
    </source>
</evidence>
<keyword evidence="2" id="KW-0853">WD repeat</keyword>
<dbReference type="Pfam" id="PF24883">
    <property type="entry name" value="NPHP3_N"/>
    <property type="match status" value="1"/>
</dbReference>
<dbReference type="PANTHER" id="PTHR10039">
    <property type="entry name" value="AMELOGENIN"/>
    <property type="match status" value="1"/>
</dbReference>
<feature type="repeat" description="WD" evidence="2">
    <location>
        <begin position="760"/>
        <end position="791"/>
    </location>
</feature>
<dbReference type="SUPFAM" id="SSF52540">
    <property type="entry name" value="P-loop containing nucleoside triphosphate hydrolases"/>
    <property type="match status" value="1"/>
</dbReference>
<dbReference type="STRING" id="43265.A0A545UT52"/>
<proteinExistence type="predicted"/>
<dbReference type="Gene3D" id="3.40.50.300">
    <property type="entry name" value="P-loop containing nucleotide triphosphate hydrolases"/>
    <property type="match status" value="1"/>
</dbReference>
<comment type="caution">
    <text evidence="5">The sequence shown here is derived from an EMBL/GenBank/DDBJ whole genome shotgun (WGS) entry which is preliminary data.</text>
</comment>
<dbReference type="SMART" id="SM00320">
    <property type="entry name" value="WD40"/>
    <property type="match status" value="4"/>
</dbReference>
<feature type="domain" description="Nephrocystin 3-like N-terminal" evidence="4">
    <location>
        <begin position="123"/>
        <end position="287"/>
    </location>
</feature>
<dbReference type="InterPro" id="IPR054471">
    <property type="entry name" value="GPIID_WHD"/>
</dbReference>
<name>A0A545UT52_9HYPO</name>
<accession>A0A545UT52</accession>
<protein>
    <submittedName>
        <fullName evidence="5">NACHT and WD domain-containing protein</fullName>
    </submittedName>
</protein>
<dbReference type="PANTHER" id="PTHR10039:SF16">
    <property type="entry name" value="GPI INOSITOL-DEACYLASE"/>
    <property type="match status" value="1"/>
</dbReference>
<evidence type="ECO:0000256" key="1">
    <source>
        <dbReference type="ARBA" id="ARBA00022737"/>
    </source>
</evidence>
<feature type="domain" description="GPI inositol-deacylase winged helix" evidence="3">
    <location>
        <begin position="401"/>
        <end position="480"/>
    </location>
</feature>
<dbReference type="InterPro" id="IPR011047">
    <property type="entry name" value="Quinoprotein_ADH-like_sf"/>
</dbReference>
<dbReference type="InterPro" id="IPR056884">
    <property type="entry name" value="NPHP3-like_N"/>
</dbReference>
<dbReference type="Gene3D" id="2.130.10.10">
    <property type="entry name" value="YVTN repeat-like/Quinoprotein amine dehydrogenase"/>
    <property type="match status" value="2"/>
</dbReference>
<dbReference type="Proteomes" id="UP000315783">
    <property type="component" value="Unassembled WGS sequence"/>
</dbReference>
<evidence type="ECO:0000256" key="2">
    <source>
        <dbReference type="PROSITE-ProRule" id="PRU00221"/>
    </source>
</evidence>
<dbReference type="SUPFAM" id="SSF50998">
    <property type="entry name" value="Quinoprotein alcohol dehydrogenase-like"/>
    <property type="match status" value="1"/>
</dbReference>
<dbReference type="InterPro" id="IPR027417">
    <property type="entry name" value="P-loop_NTPase"/>
</dbReference>
<keyword evidence="1" id="KW-0677">Repeat</keyword>
<dbReference type="EMBL" id="SPUK01000014">
    <property type="protein sequence ID" value="TQV92643.1"/>
    <property type="molecule type" value="Genomic_DNA"/>
</dbReference>
<sequence length="1375" mass="154735">MVLADRDTAIMGYDNEGSSRIEGDHRTICKFESREAAGYRTIRNLLVHIVETRIRLTPKPPLTRGISQLEDVHPAECTEGSGSATAMRRPSLVAKQVFEILGQQDHNDENLLFFRDNRVVNDSCNWIFDKVSFKWWADTTAMRPGRYLWLYGPPAAGKSVLMSAVIDRLQSENRLTAFYFFRRNNTAGRSTRSFLLSLVAQMSMQSLEFYERLVEIDAQDAKIHSMPTRVLWQKVFVDTPFEIVNSVECQWYWIIDALDEADAPSELVSLIGKINSRTPVNVIITSRIDMNIKRSLHTFVPKQALQQEQIEPADTRDAMAAHARHKLDSLPFEADEIEQIVELLVSKSQGIFLWVRFAVEEIQATAHTLEGVYEALEAMPSEMADFFEQILDGMSKMRDSNKIIARAILCNTVCAMRPLRTVELQAALHPTFGRLASLDYTIKQVCPHLIKVDEASGLVQLIHETVRDFVLQFKDSEFHVDSFQAHHNLTQICLGVWSENKFASPISSSVHCPRSISELNSIHPLLYYSATSWFDHLQNAIIDKSLELTICDFLRTSVLSWVEAVGLLGDLTLLTAGALGLEASMMQSPLISYADKRLISGWAVDLVRIAPKYGRNIVSYPFSIHRLLPPFCPVKTQIGSRFGAAGDISIVGAGHKHWDDCLAHITVSRDGELCTHLVCGSAYLVVTLSRSAGLAIIYDTETCLELRRIRHGELITAIHMNSTGEYVVTGGLRSMKIWKTKTGQMAAELANPGKSRCLGVAFRPDSKTVIAFTSNDSIAVWDFNQGAIRETRLERPAVQGKYHGSPWGVAFDKDITMISLAYKGWPIEVWDIDRVELIETVPTDYPIGSCFNPHNNDIYGIKHDSTILRFDVKSQKTTQIRLEARVAACNPSGTLLATGDANGVLKFFTADTLEFLYKIDAYGDMVTDLCFSPDGTKLYDIRSSACNVWIPEVPLVSVREDSSMSGVESENSTLSRTTLNVACESSSLVNITVLNSRGIDWRWCWIVHRGSIKNSYPLLFSRQATPHPLAMAVAAVFALPELHEAILYHADMATLLVAAQRVSKSWHHLIAASPTLQQKLFFQPAPGDAHLVASMPVIDQPGAEGDDASATRVLPPPLTRNPLLVKYFSPCFFETHDKAYFRQANSFMTMPWTPKLRKERLDEDGIMRSMELRPREDAYVQPFRQRFFRGGASWRRMLVTQPPLRRLGYLCSSEAVEGVFATREFVAVIRGSCIPADDGSSPSQALRMGRLYDLVQEHVCRHELHCLWFRIHWDGMCEPAYCEASQELGAKLAIQSRIVVEFLAQEYPSNSPKQLGRPEVFDDVFRCDEHEEVKVEATNHDDVRRVAWPGRHRLGMLSRFSAVHDEKNLIRLPDD</sequence>
<gene>
    <name evidence="5" type="ORF">IF1G_08567</name>
</gene>
<dbReference type="InterPro" id="IPR015943">
    <property type="entry name" value="WD40/YVTN_repeat-like_dom_sf"/>
</dbReference>
<dbReference type="Pfam" id="PF22939">
    <property type="entry name" value="WHD_GPIID"/>
    <property type="match status" value="1"/>
</dbReference>